<dbReference type="NCBIfam" id="TIGR01675">
    <property type="entry name" value="plant-AP"/>
    <property type="match status" value="1"/>
</dbReference>
<protein>
    <recommendedName>
        <fullName evidence="9">Acid phosphatase 1-like</fullName>
    </recommendedName>
</protein>
<dbReference type="Proteomes" id="UP000593574">
    <property type="component" value="Unassembled WGS sequence"/>
</dbReference>
<dbReference type="Gene3D" id="3.40.50.1000">
    <property type="entry name" value="HAD superfamily/HAD-like"/>
    <property type="match status" value="1"/>
</dbReference>
<dbReference type="PANTHER" id="PTHR31284:SF19">
    <property type="entry name" value="VEGETATIVE STORAGE PROTEIN 1-RELATED"/>
    <property type="match status" value="1"/>
</dbReference>
<dbReference type="Pfam" id="PF03767">
    <property type="entry name" value="Acid_phosphat_B"/>
    <property type="match status" value="1"/>
</dbReference>
<comment type="caution">
    <text evidence="7">The sequence shown here is derived from an EMBL/GenBank/DDBJ whole genome shotgun (WGS) entry which is preliminary data.</text>
</comment>
<evidence type="ECO:0008006" key="9">
    <source>
        <dbReference type="Google" id="ProtNLM"/>
    </source>
</evidence>
<accession>A0A7J9AUT8</accession>
<dbReference type="GO" id="GO:0045735">
    <property type="term" value="F:nutrient reservoir activity"/>
    <property type="evidence" value="ECO:0007669"/>
    <property type="project" value="UniProtKB-UniRule"/>
</dbReference>
<evidence type="ECO:0000256" key="4">
    <source>
        <dbReference type="ARBA" id="ARBA00023180"/>
    </source>
</evidence>
<dbReference type="SUPFAM" id="SSF56784">
    <property type="entry name" value="HAD-like"/>
    <property type="match status" value="1"/>
</dbReference>
<dbReference type="PANTHER" id="PTHR31284">
    <property type="entry name" value="ACID PHOSPHATASE-LIKE PROTEIN"/>
    <property type="match status" value="1"/>
</dbReference>
<evidence type="ECO:0000313" key="8">
    <source>
        <dbReference type="Proteomes" id="UP000593574"/>
    </source>
</evidence>
<feature type="signal peptide" evidence="6">
    <location>
        <begin position="1"/>
        <end position="18"/>
    </location>
</feature>
<dbReference type="InterPro" id="IPR023214">
    <property type="entry name" value="HAD_sf"/>
</dbReference>
<evidence type="ECO:0000313" key="7">
    <source>
        <dbReference type="EMBL" id="MBA0727219.1"/>
    </source>
</evidence>
<keyword evidence="2 6" id="KW-0732">Signal</keyword>
<comment type="similarity">
    <text evidence="5">Belongs to the APS1/VSP family.</text>
</comment>
<dbReference type="PIRSF" id="PIRSF002674">
    <property type="entry name" value="VSP"/>
    <property type="match status" value="1"/>
</dbReference>
<gene>
    <name evidence="7" type="ORF">Golax_000231</name>
</gene>
<reference evidence="7 8" key="1">
    <citation type="journal article" date="2019" name="Genome Biol. Evol.">
        <title>Insights into the evolution of the New World diploid cottons (Gossypium, subgenus Houzingenia) based on genome sequencing.</title>
        <authorList>
            <person name="Grover C.E."/>
            <person name="Arick M.A. 2nd"/>
            <person name="Thrash A."/>
            <person name="Conover J.L."/>
            <person name="Sanders W.S."/>
            <person name="Peterson D.G."/>
            <person name="Frelichowski J.E."/>
            <person name="Scheffler J.A."/>
            <person name="Scheffler B.E."/>
            <person name="Wendel J.F."/>
        </authorList>
    </citation>
    <scope>NUCLEOTIDE SEQUENCE [LARGE SCALE GENOMIC DNA]</scope>
    <source>
        <strain evidence="7">4</strain>
        <tissue evidence="7">Leaf</tissue>
    </source>
</reference>
<dbReference type="AlphaFoldDB" id="A0A7J9AUT8"/>
<feature type="chain" id="PRO_5029631639" description="Acid phosphatase 1-like" evidence="6">
    <location>
        <begin position="19"/>
        <end position="270"/>
    </location>
</feature>
<comment type="function">
    <text evidence="1 5">May function as somatic storage protein during early seedling development.</text>
</comment>
<evidence type="ECO:0000256" key="1">
    <source>
        <dbReference type="ARBA" id="ARBA00002410"/>
    </source>
</evidence>
<dbReference type="InterPro" id="IPR036412">
    <property type="entry name" value="HAD-like_sf"/>
</dbReference>
<evidence type="ECO:0000256" key="6">
    <source>
        <dbReference type="SAM" id="SignalP"/>
    </source>
</evidence>
<dbReference type="InterPro" id="IPR014403">
    <property type="entry name" value="APS1/VSP"/>
</dbReference>
<dbReference type="CDD" id="cd07535">
    <property type="entry name" value="HAD_VSP"/>
    <property type="match status" value="1"/>
</dbReference>
<sequence>MALLLLLFLANILTISEGTCEPGIVKQIHLLRPRSGAGGNSIPGLSCLSWRLAVETNNMIGWKTVPEECEEYVGHYMLGKQYRKDSRAVAKEAFLYAQSLKLAGDGKDIWIFDIDETTLSNTPYYAQHGFGAQPYNATLFDKWVMEGAAPALPESLWLYKKLLSLGIKVVFLTGRHESQRNTTASNLKNVGYHAWYKLILKRFFLLHFECREPSKYSGKTAVFYKSNEREMLEKKGYRIIGNMGDQWSDLLGTNTGNRTFKLPDPMYYIS</sequence>
<keyword evidence="8" id="KW-1185">Reference proteome</keyword>
<evidence type="ECO:0000256" key="5">
    <source>
        <dbReference type="PIRNR" id="PIRNR002674"/>
    </source>
</evidence>
<keyword evidence="3 5" id="KW-0758">Storage protein</keyword>
<dbReference type="GO" id="GO:0003993">
    <property type="term" value="F:acid phosphatase activity"/>
    <property type="evidence" value="ECO:0007669"/>
    <property type="project" value="InterPro"/>
</dbReference>
<evidence type="ECO:0000256" key="3">
    <source>
        <dbReference type="ARBA" id="ARBA00022761"/>
    </source>
</evidence>
<keyword evidence="4" id="KW-0325">Glycoprotein</keyword>
<dbReference type="InterPro" id="IPR010028">
    <property type="entry name" value="Acid_phosphatase_pln"/>
</dbReference>
<dbReference type="InterPro" id="IPR005519">
    <property type="entry name" value="Acid_phosphat_B-like"/>
</dbReference>
<organism evidence="7 8">
    <name type="scientific">Gossypium laxum</name>
    <dbReference type="NCBI Taxonomy" id="34288"/>
    <lineage>
        <taxon>Eukaryota</taxon>
        <taxon>Viridiplantae</taxon>
        <taxon>Streptophyta</taxon>
        <taxon>Embryophyta</taxon>
        <taxon>Tracheophyta</taxon>
        <taxon>Spermatophyta</taxon>
        <taxon>Magnoliopsida</taxon>
        <taxon>eudicotyledons</taxon>
        <taxon>Gunneridae</taxon>
        <taxon>Pentapetalae</taxon>
        <taxon>rosids</taxon>
        <taxon>malvids</taxon>
        <taxon>Malvales</taxon>
        <taxon>Malvaceae</taxon>
        <taxon>Malvoideae</taxon>
        <taxon>Gossypium</taxon>
    </lineage>
</organism>
<evidence type="ECO:0000256" key="2">
    <source>
        <dbReference type="ARBA" id="ARBA00022729"/>
    </source>
</evidence>
<proteinExistence type="inferred from homology"/>
<name>A0A7J9AUT8_9ROSI</name>
<dbReference type="EMBL" id="JABEZV010000013">
    <property type="protein sequence ID" value="MBA0727219.1"/>
    <property type="molecule type" value="Genomic_DNA"/>
</dbReference>